<evidence type="ECO:0000313" key="2">
    <source>
        <dbReference type="Proteomes" id="UP000466906"/>
    </source>
</evidence>
<name>A0A6N4V0K1_9MYCO</name>
<accession>A0A6N4V0K1</accession>
<organism evidence="1 2">
    <name type="scientific">Mycolicibacterium alvei</name>
    <dbReference type="NCBI Taxonomy" id="67081"/>
    <lineage>
        <taxon>Bacteria</taxon>
        <taxon>Bacillati</taxon>
        <taxon>Actinomycetota</taxon>
        <taxon>Actinomycetes</taxon>
        <taxon>Mycobacteriales</taxon>
        <taxon>Mycobacteriaceae</taxon>
        <taxon>Mycolicibacterium</taxon>
    </lineage>
</organism>
<evidence type="ECO:0000313" key="1">
    <source>
        <dbReference type="EMBL" id="BBX29633.1"/>
    </source>
</evidence>
<dbReference type="InterPro" id="IPR046576">
    <property type="entry name" value="DUF6636"/>
</dbReference>
<dbReference type="AlphaFoldDB" id="A0A6N4V0K1"/>
<dbReference type="EMBL" id="AP022565">
    <property type="protein sequence ID" value="BBX29633.1"/>
    <property type="molecule type" value="Genomic_DNA"/>
</dbReference>
<dbReference type="KEGG" id="malv:MALV_47580"/>
<sequence>MGTTFGTYSITRLLGKGGMGRGRVLPTAIAVAAIIALPATAYASPAPHKFITPSGNIWCLVSDGVDGTNGVVCEIREHTYTPPPKPTDCPLAWGDRVSLEPGSAPEVHCHGDTIFEPGTPTLPYGQARSAGPIRCESQPTGVICTEATTGHFFRISRESLDLG</sequence>
<gene>
    <name evidence="1" type="ORF">MALV_47580</name>
</gene>
<keyword evidence="2" id="KW-1185">Reference proteome</keyword>
<reference evidence="1 2" key="1">
    <citation type="journal article" date="2019" name="Emerg. Microbes Infect.">
        <title>Comprehensive subspecies identification of 175 nontuberculous mycobacteria species based on 7547 genomic profiles.</title>
        <authorList>
            <person name="Matsumoto Y."/>
            <person name="Kinjo T."/>
            <person name="Motooka D."/>
            <person name="Nabeya D."/>
            <person name="Jung N."/>
            <person name="Uechi K."/>
            <person name="Horii T."/>
            <person name="Iida T."/>
            <person name="Fujita J."/>
            <person name="Nakamura S."/>
        </authorList>
    </citation>
    <scope>NUCLEOTIDE SEQUENCE [LARGE SCALE GENOMIC DNA]</scope>
    <source>
        <strain evidence="1 2">JCM 12272</strain>
    </source>
</reference>
<proteinExistence type="predicted"/>
<dbReference type="Pfam" id="PF20341">
    <property type="entry name" value="DUF6636"/>
    <property type="match status" value="1"/>
</dbReference>
<evidence type="ECO:0008006" key="3">
    <source>
        <dbReference type="Google" id="ProtNLM"/>
    </source>
</evidence>
<dbReference type="RefSeq" id="WP_163668215.1">
    <property type="nucleotide sequence ID" value="NZ_AP022565.1"/>
</dbReference>
<dbReference type="Proteomes" id="UP000466906">
    <property type="component" value="Chromosome"/>
</dbReference>
<protein>
    <recommendedName>
        <fullName evidence="3">Lipoprotein LppI</fullName>
    </recommendedName>
</protein>